<dbReference type="Proteomes" id="UP000280834">
    <property type="component" value="Unassembled WGS sequence"/>
</dbReference>
<keyword evidence="2" id="KW-1185">Reference proteome</keyword>
<organism evidence="3">
    <name type="scientific">Brugia timori</name>
    <dbReference type="NCBI Taxonomy" id="42155"/>
    <lineage>
        <taxon>Eukaryota</taxon>
        <taxon>Metazoa</taxon>
        <taxon>Ecdysozoa</taxon>
        <taxon>Nematoda</taxon>
        <taxon>Chromadorea</taxon>
        <taxon>Rhabditida</taxon>
        <taxon>Spirurina</taxon>
        <taxon>Spiruromorpha</taxon>
        <taxon>Filarioidea</taxon>
        <taxon>Onchocercidae</taxon>
        <taxon>Brugia</taxon>
    </lineage>
</organism>
<evidence type="ECO:0000313" key="2">
    <source>
        <dbReference type="Proteomes" id="UP000280834"/>
    </source>
</evidence>
<gene>
    <name evidence="1" type="ORF">BTMF_LOCUS9923</name>
</gene>
<dbReference type="AlphaFoldDB" id="A0A0R3QVY7"/>
<proteinExistence type="predicted"/>
<name>A0A0R3QVY7_9BILA</name>
<reference evidence="3" key="1">
    <citation type="submission" date="2017-02" db="UniProtKB">
        <authorList>
            <consortium name="WormBaseParasite"/>
        </authorList>
    </citation>
    <scope>IDENTIFICATION</scope>
</reference>
<protein>
    <submittedName>
        <fullName evidence="3">Ovule protein</fullName>
    </submittedName>
</protein>
<reference evidence="1 2" key="2">
    <citation type="submission" date="2018-11" db="EMBL/GenBank/DDBJ databases">
        <authorList>
            <consortium name="Pathogen Informatics"/>
        </authorList>
    </citation>
    <scope>NUCLEOTIDE SEQUENCE [LARGE SCALE GENOMIC DNA]</scope>
</reference>
<dbReference type="EMBL" id="UZAG01017241">
    <property type="protein sequence ID" value="VDO33665.1"/>
    <property type="molecule type" value="Genomic_DNA"/>
</dbReference>
<dbReference type="WBParaSite" id="BTMF_0001189501-mRNA-1">
    <property type="protein sequence ID" value="BTMF_0001189501-mRNA-1"/>
    <property type="gene ID" value="BTMF_0001189501"/>
</dbReference>
<evidence type="ECO:0000313" key="3">
    <source>
        <dbReference type="WBParaSite" id="BTMF_0001189501-mRNA-1"/>
    </source>
</evidence>
<accession>A0A0R3QVY7</accession>
<evidence type="ECO:0000313" key="1">
    <source>
        <dbReference type="EMBL" id="VDO33665.1"/>
    </source>
</evidence>
<sequence length="107" mass="12635">MEGEIFYIRLLIWSGNASLEHWNSIFDSLQPISLSLAVRKLLYLLINIYFRQNSVVAENLLLSLINFCVLRNGSKWLWFWLSRYDNEKDHNLLIMDLLGPSHEPIQL</sequence>